<reference evidence="3 5" key="1">
    <citation type="journal article" date="2015" name="Genome Announc.">
        <title>Complete Genome Sequence of Corynebacterium kutscheri DSM 20755, a Corynebacterial Type Strain with Remarkably Low G+C Content of Chromosomal DNA.</title>
        <authorList>
            <person name="Ruckert C."/>
            <person name="Albersmeier A."/>
            <person name="Winkler A."/>
            <person name="Tauch A."/>
        </authorList>
    </citation>
    <scope>NUCLEOTIDE SEQUENCE [LARGE SCALE GENOMIC DNA]</scope>
    <source>
        <strain evidence="3 5">DSM 20755</strain>
    </source>
</reference>
<evidence type="ECO:0000313" key="5">
    <source>
        <dbReference type="Proteomes" id="UP000033457"/>
    </source>
</evidence>
<accession>A0A0F6TEJ5</accession>
<dbReference type="EMBL" id="LR134377">
    <property type="protein sequence ID" value="VEH05981.1"/>
    <property type="molecule type" value="Genomic_DNA"/>
</dbReference>
<evidence type="ECO:0000256" key="2">
    <source>
        <dbReference type="SAM" id="Phobius"/>
    </source>
</evidence>
<dbReference type="InterPro" id="IPR022566">
    <property type="entry name" value="DUF2613"/>
</dbReference>
<evidence type="ECO:0000313" key="4">
    <source>
        <dbReference type="EMBL" id="VEH05981.1"/>
    </source>
</evidence>
<reference evidence="4 6" key="2">
    <citation type="submission" date="2018-12" db="EMBL/GenBank/DDBJ databases">
        <authorList>
            <consortium name="Pathogen Informatics"/>
        </authorList>
    </citation>
    <scope>NUCLEOTIDE SEQUENCE [LARGE SCALE GENOMIC DNA]</scope>
    <source>
        <strain evidence="4 6">NCTC949</strain>
    </source>
</reference>
<name>A0A0F6TEJ5_9CORY</name>
<keyword evidence="2" id="KW-0472">Membrane</keyword>
<keyword evidence="2" id="KW-1133">Transmembrane helix</keyword>
<evidence type="ECO:0000313" key="6">
    <source>
        <dbReference type="Proteomes" id="UP000271380"/>
    </source>
</evidence>
<feature type="transmembrane region" description="Helical" evidence="2">
    <location>
        <begin position="12"/>
        <end position="34"/>
    </location>
</feature>
<sequence>MAYTSDSLTKRSIGPALASAAVGIALGIVAVAGVNQLSDNNTVPASSAVNADEARLGDPEYGSRN</sequence>
<feature type="compositionally biased region" description="Basic and acidic residues" evidence="1">
    <location>
        <begin position="52"/>
        <end position="65"/>
    </location>
</feature>
<protein>
    <submittedName>
        <fullName evidence="4">Secreted protein</fullName>
    </submittedName>
</protein>
<proteinExistence type="predicted"/>
<dbReference type="AlphaFoldDB" id="A0A0F6TEJ5"/>
<dbReference type="HOGENOM" id="CLU_192074_0_0_11"/>
<keyword evidence="2" id="KW-0812">Transmembrane</keyword>
<dbReference type="OrthoDB" id="4426602at2"/>
<keyword evidence="5" id="KW-1185">Reference proteome</keyword>
<feature type="region of interest" description="Disordered" evidence="1">
    <location>
        <begin position="42"/>
        <end position="65"/>
    </location>
</feature>
<dbReference type="Proteomes" id="UP000033457">
    <property type="component" value="Chromosome"/>
</dbReference>
<dbReference type="EMBL" id="CP011312">
    <property type="protein sequence ID" value="AKE42101.1"/>
    <property type="molecule type" value="Genomic_DNA"/>
</dbReference>
<organism evidence="3 5">
    <name type="scientific">Corynebacterium kutscheri</name>
    <dbReference type="NCBI Taxonomy" id="35755"/>
    <lineage>
        <taxon>Bacteria</taxon>
        <taxon>Bacillati</taxon>
        <taxon>Actinomycetota</taxon>
        <taxon>Actinomycetes</taxon>
        <taxon>Mycobacteriales</taxon>
        <taxon>Corynebacteriaceae</taxon>
        <taxon>Corynebacterium</taxon>
    </lineage>
</organism>
<evidence type="ECO:0000313" key="3">
    <source>
        <dbReference type="EMBL" id="AKE42101.1"/>
    </source>
</evidence>
<gene>
    <name evidence="4" type="ORF">NCTC949_00889</name>
    <name evidence="3" type="ORF">UL82_09820</name>
</gene>
<evidence type="ECO:0000256" key="1">
    <source>
        <dbReference type="SAM" id="MobiDB-lite"/>
    </source>
</evidence>
<dbReference type="STRING" id="35755.UL82_09820"/>
<dbReference type="RefSeq" id="WP_046440680.1">
    <property type="nucleotide sequence ID" value="NZ_CP011312.1"/>
</dbReference>
<dbReference type="Proteomes" id="UP000271380">
    <property type="component" value="Chromosome"/>
</dbReference>
<dbReference type="KEGG" id="cku:UL82_09820"/>
<dbReference type="Pfam" id="PF11021">
    <property type="entry name" value="DUF2613"/>
    <property type="match status" value="1"/>
</dbReference>